<dbReference type="InterPro" id="IPR051262">
    <property type="entry name" value="SMP-30/CGR1_Lactonase"/>
</dbReference>
<comment type="caution">
    <text evidence="5">The sequence shown here is derived from an EMBL/GenBank/DDBJ whole genome shotgun (WGS) entry which is preliminary data.</text>
</comment>
<sequence>MNAMPSLVAGGLSWPEAPRWHNGHLYFSDCHNFRVMRVKPGAGAAEIVTPLEGRPSGMDFFPDGRLLVAGALDRKLWWVSDGRTELAADLSMHASGLLNDMIVDPQGRAWVGDTGFNLAAGGRERPGTLFSWSPEEGVRRAAENVRFPNGLAIAPDGRTLYLAETFASAITAFDLSVEGRLSNRRIHAQLEGRPDGMCLDADGGLWVALLWNQEFHRIGRNGNVTHRLAFEHERTVSCVLGGPGRRTLFIGTSELIDNGTTQTRGEGTIKCLDAPFAGAGIP</sequence>
<feature type="binding site" evidence="3">
    <location>
        <position position="99"/>
    </location>
    <ligand>
        <name>substrate</name>
    </ligand>
</feature>
<dbReference type="GO" id="GO:0016787">
    <property type="term" value="F:hydrolase activity"/>
    <property type="evidence" value="ECO:0007669"/>
    <property type="project" value="UniProtKB-KW"/>
</dbReference>
<dbReference type="Proteomes" id="UP000655523">
    <property type="component" value="Unassembled WGS sequence"/>
</dbReference>
<evidence type="ECO:0000259" key="4">
    <source>
        <dbReference type="Pfam" id="PF08450"/>
    </source>
</evidence>
<dbReference type="PRINTS" id="PR01790">
    <property type="entry name" value="SMP30FAMILY"/>
</dbReference>
<dbReference type="RefSeq" id="WP_172163475.1">
    <property type="nucleotide sequence ID" value="NZ_WOEZ01000050.1"/>
</dbReference>
<evidence type="ECO:0000313" key="5">
    <source>
        <dbReference type="EMBL" id="NPT55111.1"/>
    </source>
</evidence>
<protein>
    <submittedName>
        <fullName evidence="5">Gluconolactonase</fullName>
    </submittedName>
</protein>
<evidence type="ECO:0000313" key="6">
    <source>
        <dbReference type="Proteomes" id="UP000655523"/>
    </source>
</evidence>
<feature type="domain" description="SMP-30/Gluconolactonase/LRE-like region" evidence="4">
    <location>
        <begin position="14"/>
        <end position="253"/>
    </location>
</feature>
<dbReference type="Pfam" id="PF08450">
    <property type="entry name" value="SGL"/>
    <property type="match status" value="1"/>
</dbReference>
<dbReference type="SUPFAM" id="SSF63829">
    <property type="entry name" value="Calcium-dependent phosphotriesterase"/>
    <property type="match status" value="1"/>
</dbReference>
<dbReference type="InterPro" id="IPR005511">
    <property type="entry name" value="SMP-30"/>
</dbReference>
<keyword evidence="6" id="KW-1185">Reference proteome</keyword>
<proteinExistence type="predicted"/>
<feature type="active site" description="Proton donor/acceptor" evidence="2">
    <location>
        <position position="195"/>
    </location>
</feature>
<dbReference type="InterPro" id="IPR013658">
    <property type="entry name" value="SGL"/>
</dbReference>
<reference evidence="5 6" key="1">
    <citation type="submission" date="2019-11" db="EMBL/GenBank/DDBJ databases">
        <title>Metabolism of dissolved organic matter in forest soils.</title>
        <authorList>
            <person name="Cyle K.T."/>
            <person name="Wilhelm R.C."/>
            <person name="Martinez C.E."/>
        </authorList>
    </citation>
    <scope>NUCLEOTIDE SEQUENCE [LARGE SCALE GENOMIC DNA]</scope>
    <source>
        <strain evidence="5 6">5N</strain>
    </source>
</reference>
<evidence type="ECO:0000256" key="2">
    <source>
        <dbReference type="PIRSR" id="PIRSR605511-1"/>
    </source>
</evidence>
<accession>A0A972NLE1</accession>
<dbReference type="PANTHER" id="PTHR47572:SF4">
    <property type="entry name" value="LACTONASE DRP35"/>
    <property type="match status" value="1"/>
</dbReference>
<dbReference type="Gene3D" id="2.120.10.30">
    <property type="entry name" value="TolB, C-terminal domain"/>
    <property type="match status" value="1"/>
</dbReference>
<organism evidence="5 6">
    <name type="scientific">Paraburkholderia elongata</name>
    <dbReference type="NCBI Taxonomy" id="2675747"/>
    <lineage>
        <taxon>Bacteria</taxon>
        <taxon>Pseudomonadati</taxon>
        <taxon>Pseudomonadota</taxon>
        <taxon>Betaproteobacteria</taxon>
        <taxon>Burkholderiales</taxon>
        <taxon>Burkholderiaceae</taxon>
        <taxon>Paraburkholderia</taxon>
    </lineage>
</organism>
<keyword evidence="1" id="KW-0378">Hydrolase</keyword>
<dbReference type="AlphaFoldDB" id="A0A972NLE1"/>
<comment type="cofactor">
    <cofactor evidence="3">
        <name>Zn(2+)</name>
        <dbReference type="ChEBI" id="CHEBI:29105"/>
    </cofactor>
    <text evidence="3">Binds 1 divalent metal cation per subunit.</text>
</comment>
<evidence type="ECO:0000256" key="3">
    <source>
        <dbReference type="PIRSR" id="PIRSR605511-2"/>
    </source>
</evidence>
<name>A0A972NLE1_9BURK</name>
<keyword evidence="3" id="KW-0479">Metal-binding</keyword>
<dbReference type="GO" id="GO:0046872">
    <property type="term" value="F:metal ion binding"/>
    <property type="evidence" value="ECO:0007669"/>
    <property type="project" value="UniProtKB-KW"/>
</dbReference>
<gene>
    <name evidence="5" type="ORF">GNZ13_11005</name>
</gene>
<dbReference type="EMBL" id="WOEZ01000050">
    <property type="protein sequence ID" value="NPT55111.1"/>
    <property type="molecule type" value="Genomic_DNA"/>
</dbReference>
<dbReference type="PANTHER" id="PTHR47572">
    <property type="entry name" value="LIPOPROTEIN-RELATED"/>
    <property type="match status" value="1"/>
</dbReference>
<evidence type="ECO:0000256" key="1">
    <source>
        <dbReference type="ARBA" id="ARBA00022801"/>
    </source>
</evidence>
<keyword evidence="3" id="KW-0862">Zinc</keyword>
<feature type="binding site" evidence="3">
    <location>
        <position position="149"/>
    </location>
    <ligand>
        <name>a divalent metal cation</name>
        <dbReference type="ChEBI" id="CHEBI:60240"/>
    </ligand>
</feature>
<feature type="binding site" evidence="3">
    <location>
        <position position="16"/>
    </location>
    <ligand>
        <name>a divalent metal cation</name>
        <dbReference type="ChEBI" id="CHEBI:60240"/>
    </ligand>
</feature>
<feature type="binding site" evidence="3">
    <location>
        <position position="195"/>
    </location>
    <ligand>
        <name>a divalent metal cation</name>
        <dbReference type="ChEBI" id="CHEBI:60240"/>
    </ligand>
</feature>
<dbReference type="InterPro" id="IPR011042">
    <property type="entry name" value="6-blade_b-propeller_TolB-like"/>
</dbReference>